<feature type="region of interest" description="Disordered" evidence="9">
    <location>
        <begin position="1"/>
        <end position="45"/>
    </location>
</feature>
<evidence type="ECO:0000256" key="2">
    <source>
        <dbReference type="ARBA" id="ARBA00008834"/>
    </source>
</evidence>
<evidence type="ECO:0000256" key="3">
    <source>
        <dbReference type="ARBA" id="ARBA00022512"/>
    </source>
</evidence>
<keyword evidence="11" id="KW-1185">Reference proteome</keyword>
<dbReference type="Gramene" id="CDP08132">
    <property type="protein sequence ID" value="CDP08132"/>
    <property type="gene ID" value="GSCOC_T00026869001"/>
</dbReference>
<comment type="subcellular location">
    <subcellularLocation>
        <location evidence="1">Secreted</location>
        <location evidence="1">Cell wall</location>
    </subcellularLocation>
</comment>
<proteinExistence type="inferred from homology"/>
<dbReference type="OMA" id="MAFTFEM"/>
<keyword evidence="5 8" id="KW-0378">Hydrolase</keyword>
<organism evidence="10 11">
    <name type="scientific">Coffea canephora</name>
    <name type="common">Robusta coffee</name>
    <dbReference type="NCBI Taxonomy" id="49390"/>
    <lineage>
        <taxon>Eukaryota</taxon>
        <taxon>Viridiplantae</taxon>
        <taxon>Streptophyta</taxon>
        <taxon>Embryophyta</taxon>
        <taxon>Tracheophyta</taxon>
        <taxon>Spermatophyta</taxon>
        <taxon>Magnoliopsida</taxon>
        <taxon>eudicotyledons</taxon>
        <taxon>Gunneridae</taxon>
        <taxon>Pentapetalae</taxon>
        <taxon>asterids</taxon>
        <taxon>lamiids</taxon>
        <taxon>Gentianales</taxon>
        <taxon>Rubiaceae</taxon>
        <taxon>Ixoroideae</taxon>
        <taxon>Gardenieae complex</taxon>
        <taxon>Bertiereae - Coffeeae clade</taxon>
        <taxon>Coffeeae</taxon>
        <taxon>Coffea</taxon>
    </lineage>
</organism>
<dbReference type="InterPro" id="IPR000743">
    <property type="entry name" value="Glyco_hydro_28"/>
</dbReference>
<reference evidence="11" key="1">
    <citation type="journal article" date="2014" name="Science">
        <title>The coffee genome provides insight into the convergent evolution of caffeine biosynthesis.</title>
        <authorList>
            <person name="Denoeud F."/>
            <person name="Carretero-Paulet L."/>
            <person name="Dereeper A."/>
            <person name="Droc G."/>
            <person name="Guyot R."/>
            <person name="Pietrella M."/>
            <person name="Zheng C."/>
            <person name="Alberti A."/>
            <person name="Anthony F."/>
            <person name="Aprea G."/>
            <person name="Aury J.M."/>
            <person name="Bento P."/>
            <person name="Bernard M."/>
            <person name="Bocs S."/>
            <person name="Campa C."/>
            <person name="Cenci A."/>
            <person name="Combes M.C."/>
            <person name="Crouzillat D."/>
            <person name="Da Silva C."/>
            <person name="Daddiego L."/>
            <person name="De Bellis F."/>
            <person name="Dussert S."/>
            <person name="Garsmeur O."/>
            <person name="Gayraud T."/>
            <person name="Guignon V."/>
            <person name="Jahn K."/>
            <person name="Jamilloux V."/>
            <person name="Joet T."/>
            <person name="Labadie K."/>
            <person name="Lan T."/>
            <person name="Leclercq J."/>
            <person name="Lepelley M."/>
            <person name="Leroy T."/>
            <person name="Li L.T."/>
            <person name="Librado P."/>
            <person name="Lopez L."/>
            <person name="Munoz A."/>
            <person name="Noel B."/>
            <person name="Pallavicini A."/>
            <person name="Perrotta G."/>
            <person name="Poncet V."/>
            <person name="Pot D."/>
            <person name="Priyono X."/>
            <person name="Rigoreau M."/>
            <person name="Rouard M."/>
            <person name="Rozas J."/>
            <person name="Tranchant-Dubreuil C."/>
            <person name="VanBuren R."/>
            <person name="Zhang Q."/>
            <person name="Andrade A.C."/>
            <person name="Argout X."/>
            <person name="Bertrand B."/>
            <person name="de Kochko A."/>
            <person name="Graziosi G."/>
            <person name="Henry R.J."/>
            <person name="Jayarama X."/>
            <person name="Ming R."/>
            <person name="Nagai C."/>
            <person name="Rounsley S."/>
            <person name="Sankoff D."/>
            <person name="Giuliano G."/>
            <person name="Albert V.A."/>
            <person name="Wincker P."/>
            <person name="Lashermes P."/>
        </authorList>
    </citation>
    <scope>NUCLEOTIDE SEQUENCE [LARGE SCALE GENOMIC DNA]</scope>
    <source>
        <strain evidence="11">cv. DH200-94</strain>
    </source>
</reference>
<dbReference type="GO" id="GO:0004650">
    <property type="term" value="F:polygalacturonase activity"/>
    <property type="evidence" value="ECO:0007669"/>
    <property type="project" value="InterPro"/>
</dbReference>
<dbReference type="STRING" id="49390.A0A068UIN2"/>
<evidence type="ECO:0000256" key="8">
    <source>
        <dbReference type="RuleBase" id="RU361169"/>
    </source>
</evidence>
<dbReference type="FunFam" id="2.160.20.10:FF:000111">
    <property type="entry name" value="Pectin lyase-like superfamily protein"/>
    <property type="match status" value="1"/>
</dbReference>
<comment type="similarity">
    <text evidence="2 8">Belongs to the glycosyl hydrolase 28 family.</text>
</comment>
<dbReference type="PhylomeDB" id="A0A068UIN2"/>
<evidence type="ECO:0000256" key="7">
    <source>
        <dbReference type="ARBA" id="ARBA00023316"/>
    </source>
</evidence>
<evidence type="ECO:0000256" key="6">
    <source>
        <dbReference type="ARBA" id="ARBA00023295"/>
    </source>
</evidence>
<protein>
    <recommendedName>
        <fullName evidence="12">Polygalacturonase</fullName>
    </recommendedName>
</protein>
<dbReference type="PANTHER" id="PTHR31375">
    <property type="match status" value="1"/>
</dbReference>
<gene>
    <name evidence="10" type="ORF">GSCOC_T00026869001</name>
</gene>
<keyword evidence="4" id="KW-0964">Secreted</keyword>
<dbReference type="SUPFAM" id="SSF51126">
    <property type="entry name" value="Pectin lyase-like"/>
    <property type="match status" value="1"/>
</dbReference>
<accession>A0A068UIN2</accession>
<dbReference type="OrthoDB" id="187139at2759"/>
<evidence type="ECO:0000256" key="4">
    <source>
        <dbReference type="ARBA" id="ARBA00022525"/>
    </source>
</evidence>
<keyword evidence="6 8" id="KW-0326">Glycosidase</keyword>
<keyword evidence="3" id="KW-0134">Cell wall</keyword>
<evidence type="ECO:0000313" key="11">
    <source>
        <dbReference type="Proteomes" id="UP000295252"/>
    </source>
</evidence>
<dbReference type="AlphaFoldDB" id="A0A068UIN2"/>
<evidence type="ECO:0000256" key="9">
    <source>
        <dbReference type="SAM" id="MobiDB-lite"/>
    </source>
</evidence>
<dbReference type="Gene3D" id="2.160.20.10">
    <property type="entry name" value="Single-stranded right-handed beta-helix, Pectin lyase-like"/>
    <property type="match status" value="1"/>
</dbReference>
<dbReference type="InterPro" id="IPR012334">
    <property type="entry name" value="Pectin_lyas_fold"/>
</dbReference>
<keyword evidence="7" id="KW-0961">Cell wall biogenesis/degradation</keyword>
<evidence type="ECO:0000256" key="5">
    <source>
        <dbReference type="ARBA" id="ARBA00022801"/>
    </source>
</evidence>
<evidence type="ECO:0000313" key="10">
    <source>
        <dbReference type="EMBL" id="CDP08132.1"/>
    </source>
</evidence>
<dbReference type="Proteomes" id="UP000295252">
    <property type="component" value="Chromosome V"/>
</dbReference>
<evidence type="ECO:0008006" key="12">
    <source>
        <dbReference type="Google" id="ProtNLM"/>
    </source>
</evidence>
<dbReference type="EMBL" id="HG739114">
    <property type="protein sequence ID" value="CDP08132.1"/>
    <property type="molecule type" value="Genomic_DNA"/>
</dbReference>
<dbReference type="GO" id="GO:0005975">
    <property type="term" value="P:carbohydrate metabolic process"/>
    <property type="evidence" value="ECO:0007669"/>
    <property type="project" value="InterPro"/>
</dbReference>
<evidence type="ECO:0000256" key="1">
    <source>
        <dbReference type="ARBA" id="ARBA00004191"/>
    </source>
</evidence>
<sequence length="208" mass="22116">MPSAPAQSLQVHSHPRCGDRAPHKLQGSARWTGQTPRFEGAAPSTPPTVVGLHRLVLQLNIGSLGSNLQEPGVKNVTVKTVTLSGTQNGLRIKTWAMPSNGFVTGVLFQHAVMVNVQNPIIIDQNYCPNRAKCPGQASGVRISDVTYQDVHGTSATEVAVNFDCSKKYPCSRIILEDVNLSYKDRPATASCVNAGGSSSGLVEPKACL</sequence>
<dbReference type="Pfam" id="PF00295">
    <property type="entry name" value="Glyco_hydro_28"/>
    <property type="match status" value="1"/>
</dbReference>
<name>A0A068UIN2_COFCA</name>
<dbReference type="GO" id="GO:0071555">
    <property type="term" value="P:cell wall organization"/>
    <property type="evidence" value="ECO:0007669"/>
    <property type="project" value="UniProtKB-KW"/>
</dbReference>
<dbReference type="InParanoid" id="A0A068UIN2"/>
<dbReference type="InterPro" id="IPR011050">
    <property type="entry name" value="Pectin_lyase_fold/virulence"/>
</dbReference>
<feature type="compositionally biased region" description="Polar residues" evidence="9">
    <location>
        <begin position="1"/>
        <end position="11"/>
    </location>
</feature>